<feature type="transmembrane region" description="Helical" evidence="1">
    <location>
        <begin position="63"/>
        <end position="81"/>
    </location>
</feature>
<evidence type="ECO:0000313" key="2">
    <source>
        <dbReference type="EMBL" id="KXN72152.1"/>
    </source>
</evidence>
<dbReference type="AlphaFoldDB" id="A0A137PB41"/>
<evidence type="ECO:0000313" key="3">
    <source>
        <dbReference type="Proteomes" id="UP000070444"/>
    </source>
</evidence>
<organism evidence="2 3">
    <name type="scientific">Conidiobolus coronatus (strain ATCC 28846 / CBS 209.66 / NRRL 28638)</name>
    <name type="common">Delacroixia coronata</name>
    <dbReference type="NCBI Taxonomy" id="796925"/>
    <lineage>
        <taxon>Eukaryota</taxon>
        <taxon>Fungi</taxon>
        <taxon>Fungi incertae sedis</taxon>
        <taxon>Zoopagomycota</taxon>
        <taxon>Entomophthoromycotina</taxon>
        <taxon>Entomophthoromycetes</taxon>
        <taxon>Entomophthorales</taxon>
        <taxon>Ancylistaceae</taxon>
        <taxon>Conidiobolus</taxon>
    </lineage>
</organism>
<reference evidence="2 3" key="1">
    <citation type="journal article" date="2015" name="Genome Biol. Evol.">
        <title>Phylogenomic analyses indicate that early fungi evolved digesting cell walls of algal ancestors of land plants.</title>
        <authorList>
            <person name="Chang Y."/>
            <person name="Wang S."/>
            <person name="Sekimoto S."/>
            <person name="Aerts A.L."/>
            <person name="Choi C."/>
            <person name="Clum A."/>
            <person name="LaButti K.M."/>
            <person name="Lindquist E.A."/>
            <person name="Yee Ngan C."/>
            <person name="Ohm R.A."/>
            <person name="Salamov A.A."/>
            <person name="Grigoriev I.V."/>
            <person name="Spatafora J.W."/>
            <person name="Berbee M.L."/>
        </authorList>
    </citation>
    <scope>NUCLEOTIDE SEQUENCE [LARGE SCALE GENOMIC DNA]</scope>
    <source>
        <strain evidence="2 3">NRRL 28638</strain>
    </source>
</reference>
<evidence type="ECO:0000256" key="1">
    <source>
        <dbReference type="SAM" id="Phobius"/>
    </source>
</evidence>
<protein>
    <submittedName>
        <fullName evidence="2">Uncharacterized protein</fullName>
    </submittedName>
</protein>
<dbReference type="Proteomes" id="UP000070444">
    <property type="component" value="Unassembled WGS sequence"/>
</dbReference>
<name>A0A137PB41_CONC2</name>
<keyword evidence="1" id="KW-0472">Membrane</keyword>
<sequence length="211" mass="25068">MSLVNNNLNKFWEVTLSSNKLNNVGYWNFLFDIYLSRSKLSSNKSLITTLRSILVKKVTFKHIFYLLQISGLITWLSYLIINKIIIKLITREERINQREKMICNKLKAVEKKTSNSTEYNSQNSEELAERIKNLTESVKRIEMDRRSKYYELREDFRDCKIQLISQGYQNDQYRINNKSDVESIKSTLRSLRGVLLTKSLKERTMRRGVTY</sequence>
<accession>A0A137PB41</accession>
<dbReference type="EMBL" id="KQ964459">
    <property type="protein sequence ID" value="KXN72152.1"/>
    <property type="molecule type" value="Genomic_DNA"/>
</dbReference>
<gene>
    <name evidence="2" type="ORF">CONCODRAFT_84250</name>
</gene>
<keyword evidence="1" id="KW-0812">Transmembrane</keyword>
<keyword evidence="1" id="KW-1133">Transmembrane helix</keyword>
<proteinExistence type="predicted"/>
<keyword evidence="3" id="KW-1185">Reference proteome</keyword>